<dbReference type="EC" id="2.7.7.6" evidence="1"/>
<dbReference type="Proteomes" id="UP000029380">
    <property type="component" value="Unassembled WGS sequence"/>
</dbReference>
<accession>A0A091C0F4</accession>
<name>A0A091C0F4_9ENTE</name>
<dbReference type="OrthoDB" id="1644322at2"/>
<dbReference type="AlphaFoldDB" id="A0A091C0F4"/>
<gene>
    <name evidence="1" type="ORF">TMUPMC115_1466</name>
</gene>
<dbReference type="EMBL" id="JPVU01000157">
    <property type="protein sequence ID" value="KFN91321.1"/>
    <property type="molecule type" value="Genomic_DNA"/>
</dbReference>
<evidence type="ECO:0000313" key="2">
    <source>
        <dbReference type="Proteomes" id="UP000029380"/>
    </source>
</evidence>
<dbReference type="RefSeq" id="WP_028789406.1">
    <property type="nucleotide sequence ID" value="NZ_JPVU01000157.1"/>
</dbReference>
<dbReference type="PATRIC" id="fig|1302649.3.peg.1470"/>
<dbReference type="GO" id="GO:0000428">
    <property type="term" value="C:DNA-directed RNA polymerase complex"/>
    <property type="evidence" value="ECO:0007669"/>
    <property type="project" value="UniProtKB-KW"/>
</dbReference>
<keyword evidence="1" id="KW-0804">Transcription</keyword>
<reference evidence="1 2" key="1">
    <citation type="submission" date="2014-08" db="EMBL/GenBank/DDBJ databases">
        <title>Genome sequence of Tetragenococcus muriaticus.</title>
        <authorList>
            <person name="Chuea-nongthon C."/>
            <person name="Rodtong S."/>
            <person name="Yongsawatdigul J."/>
            <person name="Steele J.L."/>
            <person name="Liu X.-y."/>
            <person name="Speers J."/>
            <person name="Glasner J.D."/>
            <person name="Neeno-Eckwall E.C."/>
        </authorList>
    </citation>
    <scope>NUCLEOTIDE SEQUENCE [LARGE SCALE GENOMIC DNA]</scope>
    <source>
        <strain evidence="1 2">PMC-11-5</strain>
    </source>
</reference>
<keyword evidence="1" id="KW-0240">DNA-directed RNA polymerase</keyword>
<evidence type="ECO:0000313" key="1">
    <source>
        <dbReference type="EMBL" id="KFN91321.1"/>
    </source>
</evidence>
<dbReference type="GO" id="GO:0003899">
    <property type="term" value="F:DNA-directed RNA polymerase activity"/>
    <property type="evidence" value="ECO:0007669"/>
    <property type="project" value="UniProtKB-EC"/>
</dbReference>
<proteinExistence type="predicted"/>
<keyword evidence="1" id="KW-0808">Transferase</keyword>
<comment type="caution">
    <text evidence="1">The sequence shown here is derived from an EMBL/GenBank/DDBJ whole genome shotgun (WGS) entry which is preliminary data.</text>
</comment>
<organism evidence="1 2">
    <name type="scientific">Tetragenococcus muriaticus PMC-11-5</name>
    <dbReference type="NCBI Taxonomy" id="1302649"/>
    <lineage>
        <taxon>Bacteria</taxon>
        <taxon>Bacillati</taxon>
        <taxon>Bacillota</taxon>
        <taxon>Bacilli</taxon>
        <taxon>Lactobacillales</taxon>
        <taxon>Enterococcaceae</taxon>
        <taxon>Tetragenococcus</taxon>
    </lineage>
</organism>
<keyword evidence="1" id="KW-0548">Nucleotidyltransferase</keyword>
<protein>
    <submittedName>
        <fullName evidence="1">DNA-directed RNA polymerase beta subunit</fullName>
        <ecNumber evidence="1">2.7.7.6</ecNumber>
    </submittedName>
</protein>
<sequence>MSTLHPYQDRKRLKWMGFYLSEHTAQIDRNFLKSDSDEIEEKREMSEQEVSLVIEKALIKDKSVTVQTNQLVDYHYSPDILGKIQGYNEEGLFIEKNFVAYDKIKHIEMTQHRNWFDVE</sequence>